<gene>
    <name evidence="6" type="primary">azu</name>
    <name evidence="6" type="ORF">M3P09_15585</name>
</gene>
<reference evidence="6" key="1">
    <citation type="submission" date="2022-05" db="EMBL/GenBank/DDBJ databases">
        <authorList>
            <person name="Park J.-S."/>
        </authorList>
    </citation>
    <scope>NUCLEOTIDE SEQUENCE</scope>
    <source>
        <strain evidence="6">2012CJ34-3</strain>
    </source>
</reference>
<keyword evidence="7" id="KW-1185">Reference proteome</keyword>
<dbReference type="InterPro" id="IPR014068">
    <property type="entry name" value="Azurin"/>
</dbReference>
<proteinExistence type="predicted"/>
<dbReference type="EMBL" id="JAMFLZ010000008">
    <property type="protein sequence ID" value="MCL6296434.1"/>
    <property type="molecule type" value="Genomic_DNA"/>
</dbReference>
<dbReference type="InterPro" id="IPR050845">
    <property type="entry name" value="Cu-binding_ET"/>
</dbReference>
<comment type="caution">
    <text evidence="6">The sequence shown here is derived from an EMBL/GenBank/DDBJ whole genome shotgun (WGS) entry which is preliminary data.</text>
</comment>
<protein>
    <submittedName>
        <fullName evidence="6">Azurin</fullName>
    </submittedName>
</protein>
<dbReference type="NCBIfam" id="TIGR02695">
    <property type="entry name" value="azurin"/>
    <property type="match status" value="1"/>
</dbReference>
<sequence>MKTVKYVLVFIFSCAMFIGCGGKEEKKKEGFSYENKTSKAKKAVEEDLSEVVITSNDLMQFNRAEIKVKAGKKVKLTLRHIGKLDKKIMGHNFVLLKKGVSISAFGNKAATFASNDYIPNDTQDVIAHTKLIGAGETAVIEFDAPAPGEYDFLCSFPGHYAIMKGKFIVE</sequence>
<organism evidence="6 7">
    <name type="scientific">Jejuia spongiicola</name>
    <dbReference type="NCBI Taxonomy" id="2942207"/>
    <lineage>
        <taxon>Bacteria</taxon>
        <taxon>Pseudomonadati</taxon>
        <taxon>Bacteroidota</taxon>
        <taxon>Flavobacteriia</taxon>
        <taxon>Flavobacteriales</taxon>
        <taxon>Flavobacteriaceae</taxon>
        <taxon>Jejuia</taxon>
    </lineage>
</organism>
<evidence type="ECO:0000313" key="6">
    <source>
        <dbReference type="EMBL" id="MCL6296434.1"/>
    </source>
</evidence>
<evidence type="ECO:0000256" key="3">
    <source>
        <dbReference type="ARBA" id="ARBA00022982"/>
    </source>
</evidence>
<keyword evidence="4" id="KW-0186">Copper</keyword>
<dbReference type="InterPro" id="IPR000923">
    <property type="entry name" value="BlueCu_1"/>
</dbReference>
<accession>A0ABT0QJI9</accession>
<dbReference type="InterPro" id="IPR008972">
    <property type="entry name" value="Cupredoxin"/>
</dbReference>
<evidence type="ECO:0000256" key="4">
    <source>
        <dbReference type="ARBA" id="ARBA00023008"/>
    </source>
</evidence>
<keyword evidence="3" id="KW-0249">Electron transport</keyword>
<keyword evidence="2" id="KW-0479">Metal-binding</keyword>
<keyword evidence="1" id="KW-0813">Transport</keyword>
<dbReference type="PANTHER" id="PTHR38439:SF2">
    <property type="entry name" value="OUTER MEMBRANE PROTEIN H.8"/>
    <property type="match status" value="1"/>
</dbReference>
<dbReference type="PROSITE" id="PS00196">
    <property type="entry name" value="COPPER_BLUE"/>
    <property type="match status" value="1"/>
</dbReference>
<evidence type="ECO:0000259" key="5">
    <source>
        <dbReference type="Pfam" id="PF00127"/>
    </source>
</evidence>
<evidence type="ECO:0000256" key="2">
    <source>
        <dbReference type="ARBA" id="ARBA00022723"/>
    </source>
</evidence>
<dbReference type="PROSITE" id="PS51257">
    <property type="entry name" value="PROKAR_LIPOPROTEIN"/>
    <property type="match status" value="1"/>
</dbReference>
<dbReference type="CDD" id="cd13922">
    <property type="entry name" value="Azurin"/>
    <property type="match status" value="1"/>
</dbReference>
<dbReference type="SUPFAM" id="SSF49503">
    <property type="entry name" value="Cupredoxins"/>
    <property type="match status" value="1"/>
</dbReference>
<evidence type="ECO:0000313" key="7">
    <source>
        <dbReference type="Proteomes" id="UP001165381"/>
    </source>
</evidence>
<dbReference type="Pfam" id="PF00127">
    <property type="entry name" value="Copper-bind"/>
    <property type="match status" value="1"/>
</dbReference>
<dbReference type="Proteomes" id="UP001165381">
    <property type="component" value="Unassembled WGS sequence"/>
</dbReference>
<dbReference type="Gene3D" id="2.60.40.420">
    <property type="entry name" value="Cupredoxins - blue copper proteins"/>
    <property type="match status" value="1"/>
</dbReference>
<name>A0ABT0QJI9_9FLAO</name>
<dbReference type="RefSeq" id="WP_249973846.1">
    <property type="nucleotide sequence ID" value="NZ_JAMFLZ010000008.1"/>
</dbReference>
<evidence type="ECO:0000256" key="1">
    <source>
        <dbReference type="ARBA" id="ARBA00022448"/>
    </source>
</evidence>
<dbReference type="InterPro" id="IPR028871">
    <property type="entry name" value="BlueCu_1_BS"/>
</dbReference>
<feature type="domain" description="Blue (type 1) copper" evidence="5">
    <location>
        <begin position="51"/>
        <end position="170"/>
    </location>
</feature>
<dbReference type="PANTHER" id="PTHR38439">
    <property type="entry name" value="AURACYANIN-B"/>
    <property type="match status" value="1"/>
</dbReference>